<reference evidence="2" key="1">
    <citation type="submission" date="2022-03" db="EMBL/GenBank/DDBJ databases">
        <title>A functionally conserved STORR gene fusion in Papaver species that diverged 16.8 million years ago.</title>
        <authorList>
            <person name="Catania T."/>
        </authorList>
    </citation>
    <scope>NUCLEOTIDE SEQUENCE</scope>
    <source>
        <strain evidence="2">S-191538</strain>
    </source>
</reference>
<dbReference type="EMBL" id="JAJJMA010227465">
    <property type="protein sequence ID" value="MCL7041795.1"/>
    <property type="molecule type" value="Genomic_DNA"/>
</dbReference>
<dbReference type="PANTHER" id="PTHR47334">
    <property type="entry name" value="SPLICING FACTOR PWI DOMAIN-CONTAINING PROTEIN / RNA RECOGNITION MOTIF (RRM)-CONTAINING PROTEIN"/>
    <property type="match status" value="1"/>
</dbReference>
<evidence type="ECO:0000313" key="3">
    <source>
        <dbReference type="Proteomes" id="UP001177140"/>
    </source>
</evidence>
<sequence>MMTMTEEVFKYDIDWAVVDKYGLHEKMRPWISNIAKNSTEEEADMFVSDILEPMKKHGSADNEDECERLFMKIWAMLFFEIQKLEEEKICCSVDYHEILKVKMFNDTPKTKEEVLSLKINWAVFDQHELHEKMRPSMTKEVMELLKKEKASVVDKAVDVIKNQYCPSQMLELLEPSLDVYAEMVVQILWRTLLILNCGLKGVSSILFTSYLSLLSISKTFIFSFTGTEFAAFPKSISSANPNIKLSHAEGKNYMPSDDNLQRQDPVCNRNEIPRNLDELSSYVIDWAVADKFVRQEEAATRVVDSIVSRIKDHATAKDILELVKPSLGDRSENFVVYLWIKLICVIHSAGMPELVLFPAIDNERSATGGVNFSQYGDRFSRNRHFMMVAFDFENLCKLKQINGTMPKTKAELFSYDINWDVYEKHGLQKNMRPGIWVETLELIRQKKDAMLVDEQIMWSIFDYHVSASQREFTAQEETIQVFEEIMSRLHKDRACPFKMVEYLEPILGSGAEMFVMKMWYALICGIKFAEARVEKKLKRGWGSIEGEDEEDL</sequence>
<dbReference type="PANTHER" id="PTHR47334:SF2">
    <property type="entry name" value="RNA-BINDING MOTIF PROTEIN 25"/>
    <property type="match status" value="1"/>
</dbReference>
<evidence type="ECO:0000259" key="1">
    <source>
        <dbReference type="SMART" id="SM00311"/>
    </source>
</evidence>
<dbReference type="InterPro" id="IPR053294">
    <property type="entry name" value="RBM_PWI_domain"/>
</dbReference>
<gene>
    <name evidence="2" type="ORF">MKW94_010007</name>
</gene>
<keyword evidence="3" id="KW-1185">Reference proteome</keyword>
<dbReference type="SMART" id="SM00311">
    <property type="entry name" value="PWI"/>
    <property type="match status" value="1"/>
</dbReference>
<proteinExistence type="predicted"/>
<dbReference type="Gene3D" id="1.20.1390.10">
    <property type="entry name" value="PWI domain"/>
    <property type="match status" value="4"/>
</dbReference>
<dbReference type="InterPro" id="IPR002483">
    <property type="entry name" value="PWI_dom"/>
</dbReference>
<dbReference type="AlphaFoldDB" id="A0AA41VID4"/>
<accession>A0AA41VID4</accession>
<name>A0AA41VID4_PAPNU</name>
<feature type="domain" description="PWI" evidence="1">
    <location>
        <begin position="125"/>
        <end position="198"/>
    </location>
</feature>
<dbReference type="Proteomes" id="UP001177140">
    <property type="component" value="Unassembled WGS sequence"/>
</dbReference>
<organism evidence="2 3">
    <name type="scientific">Papaver nudicaule</name>
    <name type="common">Iceland poppy</name>
    <dbReference type="NCBI Taxonomy" id="74823"/>
    <lineage>
        <taxon>Eukaryota</taxon>
        <taxon>Viridiplantae</taxon>
        <taxon>Streptophyta</taxon>
        <taxon>Embryophyta</taxon>
        <taxon>Tracheophyta</taxon>
        <taxon>Spermatophyta</taxon>
        <taxon>Magnoliopsida</taxon>
        <taxon>Ranunculales</taxon>
        <taxon>Papaveraceae</taxon>
        <taxon>Papaveroideae</taxon>
        <taxon>Papaver</taxon>
    </lineage>
</organism>
<evidence type="ECO:0000313" key="2">
    <source>
        <dbReference type="EMBL" id="MCL7041795.1"/>
    </source>
</evidence>
<protein>
    <recommendedName>
        <fullName evidence="1">PWI domain-containing protein</fullName>
    </recommendedName>
</protein>
<comment type="caution">
    <text evidence="2">The sequence shown here is derived from an EMBL/GenBank/DDBJ whole genome shotgun (WGS) entry which is preliminary data.</text>
</comment>